<keyword evidence="3 6" id="KW-0378">Hydrolase</keyword>
<dbReference type="InterPro" id="IPR001567">
    <property type="entry name" value="Pept_M3A_M3B_dom"/>
</dbReference>
<evidence type="ECO:0000256" key="4">
    <source>
        <dbReference type="ARBA" id="ARBA00022833"/>
    </source>
</evidence>
<dbReference type="Proteomes" id="UP000724672">
    <property type="component" value="Unassembled WGS sequence"/>
</dbReference>
<dbReference type="Gene3D" id="1.10.1370.20">
    <property type="entry name" value="Oligoendopeptidase f, C-terminal domain"/>
    <property type="match status" value="1"/>
</dbReference>
<keyword evidence="1 6" id="KW-0645">Protease</keyword>
<dbReference type="Gene3D" id="1.20.140.70">
    <property type="entry name" value="Oligopeptidase f, N-terminal domain"/>
    <property type="match status" value="1"/>
</dbReference>
<dbReference type="NCBIfam" id="TIGR00181">
    <property type="entry name" value="pepF"/>
    <property type="match status" value="1"/>
</dbReference>
<evidence type="ECO:0000256" key="3">
    <source>
        <dbReference type="ARBA" id="ARBA00022801"/>
    </source>
</evidence>
<dbReference type="Pfam" id="PF08439">
    <property type="entry name" value="Peptidase_M3_N"/>
    <property type="match status" value="1"/>
</dbReference>
<feature type="domain" description="Peptidase M3A/M3B catalytic" evidence="7">
    <location>
        <begin position="206"/>
        <end position="586"/>
    </location>
</feature>
<keyword evidence="5 6" id="KW-0482">Metalloprotease</keyword>
<dbReference type="InterPro" id="IPR042088">
    <property type="entry name" value="OligoPept_F_C"/>
</dbReference>
<evidence type="ECO:0000256" key="5">
    <source>
        <dbReference type="ARBA" id="ARBA00023049"/>
    </source>
</evidence>
<reference evidence="9" key="1">
    <citation type="submission" date="2019-12" db="EMBL/GenBank/DDBJ databases">
        <title>Clostridiaceae gen. nov. sp. nov., isolated from sediment in Xinjiang, China.</title>
        <authorList>
            <person name="Zhang R."/>
        </authorList>
    </citation>
    <scope>NUCLEOTIDE SEQUENCE</scope>
    <source>
        <strain evidence="9">D2Q-11</strain>
    </source>
</reference>
<evidence type="ECO:0000259" key="8">
    <source>
        <dbReference type="Pfam" id="PF08439"/>
    </source>
</evidence>
<keyword evidence="4 6" id="KW-0862">Zinc</keyword>
<dbReference type="Pfam" id="PF01432">
    <property type="entry name" value="Peptidase_M3"/>
    <property type="match status" value="1"/>
</dbReference>
<feature type="domain" description="Oligopeptidase F N-terminal" evidence="8">
    <location>
        <begin position="116"/>
        <end position="185"/>
    </location>
</feature>
<organism evidence="9 10">
    <name type="scientific">Anaeromonas frigoriresistens</name>
    <dbReference type="NCBI Taxonomy" id="2683708"/>
    <lineage>
        <taxon>Bacteria</taxon>
        <taxon>Bacillati</taxon>
        <taxon>Bacillota</taxon>
        <taxon>Tissierellia</taxon>
        <taxon>Tissierellales</taxon>
        <taxon>Thermohalobacteraceae</taxon>
        <taxon>Anaeromonas</taxon>
    </lineage>
</organism>
<dbReference type="PANTHER" id="PTHR11804">
    <property type="entry name" value="PROTEASE M3 THIMET OLIGOPEPTIDASE-RELATED"/>
    <property type="match status" value="1"/>
</dbReference>
<dbReference type="RefSeq" id="WP_203365155.1">
    <property type="nucleotide sequence ID" value="NZ_WSFT01000013.1"/>
</dbReference>
<dbReference type="PANTHER" id="PTHR11804:SF84">
    <property type="entry name" value="SACCHAROLYSIN"/>
    <property type="match status" value="1"/>
</dbReference>
<dbReference type="EMBL" id="WSFT01000013">
    <property type="protein sequence ID" value="MBS4537230.1"/>
    <property type="molecule type" value="Genomic_DNA"/>
</dbReference>
<dbReference type="GO" id="GO:0006518">
    <property type="term" value="P:peptide metabolic process"/>
    <property type="evidence" value="ECO:0007669"/>
    <property type="project" value="TreeGrafter"/>
</dbReference>
<comment type="cofactor">
    <cofactor evidence="6">
        <name>Zn(2+)</name>
        <dbReference type="ChEBI" id="CHEBI:29105"/>
    </cofactor>
    <text evidence="6">Binds 1 zinc ion.</text>
</comment>
<accession>A0A942Z7R6</accession>
<comment type="function">
    <text evidence="6">Has oligopeptidase activity and degrades a variety of small bioactive peptides.</text>
</comment>
<dbReference type="GO" id="GO:0004222">
    <property type="term" value="F:metalloendopeptidase activity"/>
    <property type="evidence" value="ECO:0007669"/>
    <property type="project" value="UniProtKB-UniRule"/>
</dbReference>
<dbReference type="CDD" id="cd09608">
    <property type="entry name" value="M3B_PepF"/>
    <property type="match status" value="1"/>
</dbReference>
<gene>
    <name evidence="9" type="primary">pepF</name>
    <name evidence="9" type="ORF">GOQ27_02090</name>
</gene>
<proteinExistence type="inferred from homology"/>
<dbReference type="EC" id="3.4.24.-" evidence="6"/>
<dbReference type="GO" id="GO:0046872">
    <property type="term" value="F:metal ion binding"/>
    <property type="evidence" value="ECO:0007669"/>
    <property type="project" value="UniProtKB-UniRule"/>
</dbReference>
<comment type="caution">
    <text evidence="9">The sequence shown here is derived from an EMBL/GenBank/DDBJ whole genome shotgun (WGS) entry which is preliminary data.</text>
</comment>
<protein>
    <recommendedName>
        <fullName evidence="6">Oligopeptidase F</fullName>
        <ecNumber evidence="6">3.4.24.-</ecNumber>
    </recommendedName>
</protein>
<comment type="similarity">
    <text evidence="6">Belongs to the peptidase M3B family.</text>
</comment>
<dbReference type="InterPro" id="IPR004438">
    <property type="entry name" value="Peptidase_M3B"/>
</dbReference>
<evidence type="ECO:0000256" key="6">
    <source>
        <dbReference type="RuleBase" id="RU368091"/>
    </source>
</evidence>
<dbReference type="InterPro" id="IPR045090">
    <property type="entry name" value="Pept_M3A_M3B"/>
</dbReference>
<dbReference type="Gene3D" id="1.10.287.830">
    <property type="entry name" value="putative peptidase helix hairpin domain like"/>
    <property type="match status" value="1"/>
</dbReference>
<name>A0A942Z7R6_9FIRM</name>
<dbReference type="InterPro" id="IPR013647">
    <property type="entry name" value="OligopepF_N_dom"/>
</dbReference>
<dbReference type="AlphaFoldDB" id="A0A942Z7R6"/>
<dbReference type="GO" id="GO:0006508">
    <property type="term" value="P:proteolysis"/>
    <property type="evidence" value="ECO:0007669"/>
    <property type="project" value="UniProtKB-KW"/>
</dbReference>
<keyword evidence="10" id="KW-1185">Reference proteome</keyword>
<dbReference type="SUPFAM" id="SSF55486">
    <property type="entry name" value="Metalloproteases ('zincins'), catalytic domain"/>
    <property type="match status" value="1"/>
</dbReference>
<evidence type="ECO:0000256" key="1">
    <source>
        <dbReference type="ARBA" id="ARBA00022670"/>
    </source>
</evidence>
<evidence type="ECO:0000313" key="10">
    <source>
        <dbReference type="Proteomes" id="UP000724672"/>
    </source>
</evidence>
<evidence type="ECO:0000256" key="2">
    <source>
        <dbReference type="ARBA" id="ARBA00022723"/>
    </source>
</evidence>
<evidence type="ECO:0000259" key="7">
    <source>
        <dbReference type="Pfam" id="PF01432"/>
    </source>
</evidence>
<sequence>MSENKVKKREDISKEFKWDIESMYNNEEIWKKDFDKVKDLKEKIKEYKGKVVESGKNLLSLLKLKDEISRTIANVYTFAKMKQDEDTNNSKYQELTDKASTLMVNVQEALSFIVPEILSIDKEKIDNYIKENEELKLYEHYLNQIFRQKDHILSDKEESIIAQIGDVASGPENIFSMLNNADLEFPTIKDENGEDIEITHGRFIPLMENENRRVRKDAYEGLYSTYRDYKNTFSTTLSTNVKKNIFYSKVRKYNSSLQAALDEDNIPTSVYDNLIKAVHNNLDKMHKYIKLRKKALNLEELHFYDLYTPIVEDIKMDIEYNEARDIVVKGLGPLKEEYVNVVKDGFNSGWVDVYENKGKRSGAYSWGTYDSKPYILLNYQNTLDNMFTIAHEMGHSMHSYLSKNNQPYIYSGYSIFVAEVASTVNEALLMNYMLESTKDDKKKLFLLNHYLEQFRGTIYRQTMFAEFEKLIHERAENGESLTAESFSSIYRDLNKKYYGDDIVIDDNIAMEWARIPHFYYNFYVYQYATGFSAAIALSQKILNEGDESVDKYLTFLKSGSSNYPIEVLKSAGVDMTTEEPVNNALKIFGELVDKMEDLL</sequence>
<evidence type="ECO:0000313" key="9">
    <source>
        <dbReference type="EMBL" id="MBS4537230.1"/>
    </source>
</evidence>
<keyword evidence="2 6" id="KW-0479">Metal-binding</keyword>